<dbReference type="RefSeq" id="WP_286038189.1">
    <property type="nucleotide sequence ID" value="NZ_JASWER010000001.1"/>
</dbReference>
<accession>A0ABT7ML41</accession>
<keyword evidence="2" id="KW-1185">Reference proteome</keyword>
<organism evidence="1 2">
    <name type="scientific">Exiguobacterium mexicanum</name>
    <dbReference type="NCBI Taxonomy" id="340146"/>
    <lineage>
        <taxon>Bacteria</taxon>
        <taxon>Bacillati</taxon>
        <taxon>Bacillota</taxon>
        <taxon>Bacilli</taxon>
        <taxon>Bacillales</taxon>
        <taxon>Bacillales Family XII. Incertae Sedis</taxon>
        <taxon>Exiguobacterium</taxon>
    </lineage>
</organism>
<protein>
    <submittedName>
        <fullName evidence="1">Uncharacterized protein</fullName>
    </submittedName>
</protein>
<evidence type="ECO:0000313" key="2">
    <source>
        <dbReference type="Proteomes" id="UP001230807"/>
    </source>
</evidence>
<comment type="caution">
    <text evidence="1">The sequence shown here is derived from an EMBL/GenBank/DDBJ whole genome shotgun (WGS) entry which is preliminary data.</text>
</comment>
<proteinExistence type="predicted"/>
<name>A0ABT7ML41_9BACL</name>
<evidence type="ECO:0000313" key="1">
    <source>
        <dbReference type="EMBL" id="MDL5376129.1"/>
    </source>
</evidence>
<dbReference type="EMBL" id="JASWER010000001">
    <property type="protein sequence ID" value="MDL5376129.1"/>
    <property type="molecule type" value="Genomic_DNA"/>
</dbReference>
<reference evidence="1 2" key="1">
    <citation type="submission" date="2023-06" db="EMBL/GenBank/DDBJ databases">
        <title>Influencing factors and mechanism of Cr(VI) reduction by facultative anaerobic Exiguobacterium sp. PY14.</title>
        <authorList>
            <person name="Zou L."/>
        </authorList>
    </citation>
    <scope>NUCLEOTIDE SEQUENCE [LARGE SCALE GENOMIC DNA]</scope>
    <source>
        <strain evidence="1 2">PY14</strain>
    </source>
</reference>
<dbReference type="Proteomes" id="UP001230807">
    <property type="component" value="Unassembled WGS sequence"/>
</dbReference>
<gene>
    <name evidence="1" type="ORF">QR695_03790</name>
</gene>
<sequence length="119" mass="13552">MKTLQRAEQLGLTVQENERRAFIQTPYGFRIELQTHLDAIQSNSGEQILHLRIDTPKMGLEVFLHELINRPVLEVTASQAKRAVLTHVTISSEHVLQLQDPNGIEICTVNPMSNQLKDR</sequence>